<protein>
    <submittedName>
        <fullName evidence="1">Uncharacterized protein</fullName>
    </submittedName>
</protein>
<dbReference type="Proteomes" id="UP000799441">
    <property type="component" value="Unassembled WGS sequence"/>
</dbReference>
<evidence type="ECO:0000313" key="2">
    <source>
        <dbReference type="Proteomes" id="UP000799441"/>
    </source>
</evidence>
<keyword evidence="2" id="KW-1185">Reference proteome</keyword>
<evidence type="ECO:0000313" key="1">
    <source>
        <dbReference type="EMBL" id="KAF2720434.1"/>
    </source>
</evidence>
<comment type="caution">
    <text evidence="1">The sequence shown here is derived from an EMBL/GenBank/DDBJ whole genome shotgun (WGS) entry which is preliminary data.</text>
</comment>
<name>A0A9P4UN89_9PEZI</name>
<organism evidence="1 2">
    <name type="scientific">Polychaeton citri CBS 116435</name>
    <dbReference type="NCBI Taxonomy" id="1314669"/>
    <lineage>
        <taxon>Eukaryota</taxon>
        <taxon>Fungi</taxon>
        <taxon>Dikarya</taxon>
        <taxon>Ascomycota</taxon>
        <taxon>Pezizomycotina</taxon>
        <taxon>Dothideomycetes</taxon>
        <taxon>Dothideomycetidae</taxon>
        <taxon>Capnodiales</taxon>
        <taxon>Capnodiaceae</taxon>
        <taxon>Polychaeton</taxon>
    </lineage>
</organism>
<reference evidence="1" key="1">
    <citation type="journal article" date="2020" name="Stud. Mycol.">
        <title>101 Dothideomycetes genomes: a test case for predicting lifestyles and emergence of pathogens.</title>
        <authorList>
            <person name="Haridas S."/>
            <person name="Albert R."/>
            <person name="Binder M."/>
            <person name="Bloem J."/>
            <person name="Labutti K."/>
            <person name="Salamov A."/>
            <person name="Andreopoulos B."/>
            <person name="Baker S."/>
            <person name="Barry K."/>
            <person name="Bills G."/>
            <person name="Bluhm B."/>
            <person name="Cannon C."/>
            <person name="Castanera R."/>
            <person name="Culley D."/>
            <person name="Daum C."/>
            <person name="Ezra D."/>
            <person name="Gonzalez J."/>
            <person name="Henrissat B."/>
            <person name="Kuo A."/>
            <person name="Liang C."/>
            <person name="Lipzen A."/>
            <person name="Lutzoni F."/>
            <person name="Magnuson J."/>
            <person name="Mondo S."/>
            <person name="Nolan M."/>
            <person name="Ohm R."/>
            <person name="Pangilinan J."/>
            <person name="Park H.-J."/>
            <person name="Ramirez L."/>
            <person name="Alfaro M."/>
            <person name="Sun H."/>
            <person name="Tritt A."/>
            <person name="Yoshinaga Y."/>
            <person name="Zwiers L.-H."/>
            <person name="Turgeon B."/>
            <person name="Goodwin S."/>
            <person name="Spatafora J."/>
            <person name="Crous P."/>
            <person name="Grigoriev I."/>
        </authorList>
    </citation>
    <scope>NUCLEOTIDE SEQUENCE</scope>
    <source>
        <strain evidence="1">CBS 116435</strain>
    </source>
</reference>
<dbReference type="AlphaFoldDB" id="A0A9P4UN89"/>
<gene>
    <name evidence="1" type="ORF">K431DRAFT_321008</name>
</gene>
<dbReference type="PANTHER" id="PTHR12840">
    <property type="entry name" value="NADH-UBIQUINONE OXIDOREDUCTASE ASHI SUBUNIT"/>
    <property type="match status" value="1"/>
</dbReference>
<dbReference type="OrthoDB" id="2014058at2759"/>
<proteinExistence type="predicted"/>
<dbReference type="Pfam" id="PF05821">
    <property type="entry name" value="NDUF_B8"/>
    <property type="match status" value="1"/>
</dbReference>
<accession>A0A9P4UN89</accession>
<dbReference type="PANTHER" id="PTHR12840:SF1">
    <property type="entry name" value="NADH DEHYDROGENASE [UBIQUINONE] 1 BETA SUBCOMPLEX SUBUNIT 8, MITOCHONDRIAL"/>
    <property type="match status" value="1"/>
</dbReference>
<dbReference type="GO" id="GO:0005739">
    <property type="term" value="C:mitochondrion"/>
    <property type="evidence" value="ECO:0007669"/>
    <property type="project" value="InterPro"/>
</dbReference>
<dbReference type="InterPro" id="IPR008699">
    <property type="entry name" value="NDUFB8"/>
</dbReference>
<dbReference type="EMBL" id="MU003799">
    <property type="protein sequence ID" value="KAF2720434.1"/>
    <property type="molecule type" value="Genomic_DNA"/>
</dbReference>
<sequence>MSAIRALRMAPRRAAFVRAPVAALRPQRSYAAHAELPYITRQHHAQAHTLEVYRMLTSKLPQNGNYPDTKLTTSLPVKRQFRDPYGDWWDKQERRNYGETVHEDNDVLGIFSPEEYTHVTPGWGAVQWSAFLATTGFVLGAVYQYYPDKASVPRAFPGGLERELGGSGAVRARKSSDEESIL</sequence>